<dbReference type="Gramene" id="AUR62033499-RA">
    <property type="protein sequence ID" value="AUR62033499-RA:cds"/>
    <property type="gene ID" value="AUR62033499"/>
</dbReference>
<dbReference type="AlphaFoldDB" id="A0A803MQE8"/>
<sequence>MDSKSKHISHGENGILEWEIQEDEELFDIDLALVDNIPPPNYYWENYVMSTGNALLANCLLPVTHLSTAVPVNSGETDQNDHHILSVSVLKLPDVQMPGKSKEFPSLQTLQSKDLSWFYTT</sequence>
<reference evidence="1" key="1">
    <citation type="journal article" date="2017" name="Nature">
        <title>The genome of Chenopodium quinoa.</title>
        <authorList>
            <person name="Jarvis D.E."/>
            <person name="Ho Y.S."/>
            <person name="Lightfoot D.J."/>
            <person name="Schmoeckel S.M."/>
            <person name="Li B."/>
            <person name="Borm T.J.A."/>
            <person name="Ohyanagi H."/>
            <person name="Mineta K."/>
            <person name="Michell C.T."/>
            <person name="Saber N."/>
            <person name="Kharbatia N.M."/>
            <person name="Rupper R.R."/>
            <person name="Sharp A.R."/>
            <person name="Dally N."/>
            <person name="Boughton B.A."/>
            <person name="Woo Y.H."/>
            <person name="Gao G."/>
            <person name="Schijlen E.G.W.M."/>
            <person name="Guo X."/>
            <person name="Momin A.A."/>
            <person name="Negrao S."/>
            <person name="Al-Babili S."/>
            <person name="Gehring C."/>
            <person name="Roessner U."/>
            <person name="Jung C."/>
            <person name="Murphy K."/>
            <person name="Arold S.T."/>
            <person name="Gojobori T."/>
            <person name="van der Linden C.G."/>
            <person name="van Loo E.N."/>
            <person name="Jellen E.N."/>
            <person name="Maughan P.J."/>
            <person name="Tester M."/>
        </authorList>
    </citation>
    <scope>NUCLEOTIDE SEQUENCE [LARGE SCALE GENOMIC DNA]</scope>
    <source>
        <strain evidence="1">cv. PI 614886</strain>
    </source>
</reference>
<dbReference type="Proteomes" id="UP000596660">
    <property type="component" value="Unplaced"/>
</dbReference>
<evidence type="ECO:0000313" key="1">
    <source>
        <dbReference type="EnsemblPlants" id="AUR62033499-RA:cds"/>
    </source>
</evidence>
<organism evidence="1 2">
    <name type="scientific">Chenopodium quinoa</name>
    <name type="common">Quinoa</name>
    <dbReference type="NCBI Taxonomy" id="63459"/>
    <lineage>
        <taxon>Eukaryota</taxon>
        <taxon>Viridiplantae</taxon>
        <taxon>Streptophyta</taxon>
        <taxon>Embryophyta</taxon>
        <taxon>Tracheophyta</taxon>
        <taxon>Spermatophyta</taxon>
        <taxon>Magnoliopsida</taxon>
        <taxon>eudicotyledons</taxon>
        <taxon>Gunneridae</taxon>
        <taxon>Pentapetalae</taxon>
        <taxon>Caryophyllales</taxon>
        <taxon>Chenopodiaceae</taxon>
        <taxon>Chenopodioideae</taxon>
        <taxon>Atripliceae</taxon>
        <taxon>Chenopodium</taxon>
    </lineage>
</organism>
<dbReference type="EnsemblPlants" id="AUR62033499-RA">
    <property type="protein sequence ID" value="AUR62033499-RA:cds"/>
    <property type="gene ID" value="AUR62033499"/>
</dbReference>
<keyword evidence="2" id="KW-1185">Reference proteome</keyword>
<protein>
    <submittedName>
        <fullName evidence="1">Uncharacterized protein</fullName>
    </submittedName>
</protein>
<evidence type="ECO:0000313" key="2">
    <source>
        <dbReference type="Proteomes" id="UP000596660"/>
    </source>
</evidence>
<dbReference type="OMA" id="CWESYIL"/>
<reference evidence="1" key="2">
    <citation type="submission" date="2021-03" db="UniProtKB">
        <authorList>
            <consortium name="EnsemblPlants"/>
        </authorList>
    </citation>
    <scope>IDENTIFICATION</scope>
</reference>
<accession>A0A803MQE8</accession>
<proteinExistence type="predicted"/>
<name>A0A803MQE8_CHEQI</name>